<gene>
    <name evidence="1" type="ORF">FKR81_19010</name>
</gene>
<keyword evidence="2" id="KW-1185">Reference proteome</keyword>
<dbReference type="AlphaFoldDB" id="A0A563ESS1"/>
<dbReference type="RefSeq" id="WP_146353420.1">
    <property type="nucleotide sequence ID" value="NZ_VOBR01000011.1"/>
</dbReference>
<evidence type="ECO:0000313" key="1">
    <source>
        <dbReference type="EMBL" id="TWP50700.1"/>
    </source>
</evidence>
<reference evidence="1 2" key="1">
    <citation type="submission" date="2019-07" db="EMBL/GenBank/DDBJ databases">
        <title>Lentzea xizangensis sp. nov., isolated from Qinghai-Tibetan Plateau Soils.</title>
        <authorList>
            <person name="Huang J."/>
        </authorList>
    </citation>
    <scope>NUCLEOTIDE SEQUENCE [LARGE SCALE GENOMIC DNA]</scope>
    <source>
        <strain evidence="1 2">FXJ1.1311</strain>
    </source>
</reference>
<protein>
    <submittedName>
        <fullName evidence="1">Uncharacterized protein</fullName>
    </submittedName>
</protein>
<dbReference type="Proteomes" id="UP000316639">
    <property type="component" value="Unassembled WGS sequence"/>
</dbReference>
<name>A0A563ESS1_9PSEU</name>
<proteinExistence type="predicted"/>
<comment type="caution">
    <text evidence="1">The sequence shown here is derived from an EMBL/GenBank/DDBJ whole genome shotgun (WGS) entry which is preliminary data.</text>
</comment>
<organism evidence="1 2">
    <name type="scientific">Lentzea tibetensis</name>
    <dbReference type="NCBI Taxonomy" id="2591470"/>
    <lineage>
        <taxon>Bacteria</taxon>
        <taxon>Bacillati</taxon>
        <taxon>Actinomycetota</taxon>
        <taxon>Actinomycetes</taxon>
        <taxon>Pseudonocardiales</taxon>
        <taxon>Pseudonocardiaceae</taxon>
        <taxon>Lentzea</taxon>
    </lineage>
</organism>
<dbReference type="EMBL" id="VOBR01000011">
    <property type="protein sequence ID" value="TWP50700.1"/>
    <property type="molecule type" value="Genomic_DNA"/>
</dbReference>
<accession>A0A563ESS1</accession>
<sequence length="76" mass="8654">MRLISEAADRLLAVLAPKETAHADRYYCIWVDGGCGYHCGSGFPRLGMVERYCCYDDYTGRQTGCYDERINCNKCQ</sequence>
<evidence type="ECO:0000313" key="2">
    <source>
        <dbReference type="Proteomes" id="UP000316639"/>
    </source>
</evidence>